<accession>A0A9X1BR30</accession>
<name>A0A9X1BR30_9BURK</name>
<dbReference type="PANTHER" id="PTHR23342">
    <property type="entry name" value="N-ACETYLGLUTAMATE SYNTHASE"/>
    <property type="match status" value="1"/>
</dbReference>
<keyword evidence="4 9" id="KW-0808">Transferase</keyword>
<evidence type="ECO:0000256" key="3">
    <source>
        <dbReference type="ARBA" id="ARBA00022605"/>
    </source>
</evidence>
<evidence type="ECO:0000313" key="11">
    <source>
        <dbReference type="EMBL" id="MBL0719148.1"/>
    </source>
</evidence>
<evidence type="ECO:0000256" key="9">
    <source>
        <dbReference type="HAMAP-Rule" id="MF_00082"/>
    </source>
</evidence>
<dbReference type="InterPro" id="IPR036393">
    <property type="entry name" value="AceGlu_kinase-like_sf"/>
</dbReference>
<dbReference type="InterPro" id="IPR037528">
    <property type="entry name" value="ArgB"/>
</dbReference>
<dbReference type="EC" id="2.7.2.8" evidence="9"/>
<keyword evidence="2 9" id="KW-0055">Arginine biosynthesis</keyword>
<comment type="subcellular location">
    <subcellularLocation>
        <location evidence="9">Cytoplasm</location>
    </subcellularLocation>
</comment>
<dbReference type="Gene3D" id="3.40.1160.10">
    <property type="entry name" value="Acetylglutamate kinase-like"/>
    <property type="match status" value="1"/>
</dbReference>
<sequence>MSSTPTPELAAIAPRDKAEILAQALPYIRKFHGKTIVIKYGGNAMTDPALQADFAEDVVLLKLVGMKPIVVHGGGPQIDEALAKIGKKGSFIQGMRVTDEETMEVVEWVLGGEVQQDIVGLINAAGGKAVGLTGRDGAMIRARKLKMLDKDDPSKEHDIGQVGEIESIDPSVVQALQDDQFIPVISPIGFGERNESYNINADLVASKLATVLRAEKLMLLTNTTGVLDKAGKLLTNLSARQIDELFADGTISGGMLPKIAGALDAAKSGVNAVHIIDGRVPHVMLLEVLTDGAFGTMIRSH</sequence>
<keyword evidence="5 9" id="KW-0547">Nucleotide-binding</keyword>
<proteinExistence type="inferred from homology"/>
<evidence type="ECO:0000256" key="1">
    <source>
        <dbReference type="ARBA" id="ARBA00004828"/>
    </source>
</evidence>
<keyword evidence="9" id="KW-0963">Cytoplasm</keyword>
<dbReference type="GO" id="GO:0005524">
    <property type="term" value="F:ATP binding"/>
    <property type="evidence" value="ECO:0007669"/>
    <property type="project" value="UniProtKB-UniRule"/>
</dbReference>
<feature type="domain" description="Aspartate/glutamate/uridylate kinase" evidence="10">
    <location>
        <begin position="34"/>
        <end position="277"/>
    </location>
</feature>
<dbReference type="SUPFAM" id="SSF53633">
    <property type="entry name" value="Carbamate kinase-like"/>
    <property type="match status" value="1"/>
</dbReference>
<dbReference type="FunFam" id="3.40.1160.10:FF:000004">
    <property type="entry name" value="Acetylglutamate kinase"/>
    <property type="match status" value="1"/>
</dbReference>
<feature type="site" description="Transition state stabilizer" evidence="9">
    <location>
        <position position="39"/>
    </location>
</feature>
<dbReference type="PANTHER" id="PTHR23342:SF0">
    <property type="entry name" value="N-ACETYLGLUTAMATE SYNTHASE, MITOCHONDRIAL"/>
    <property type="match status" value="1"/>
</dbReference>
<comment type="caution">
    <text evidence="11">The sequence shown here is derived from an EMBL/GenBank/DDBJ whole genome shotgun (WGS) entry which is preliminary data.</text>
</comment>
<feature type="site" description="Transition state stabilizer" evidence="9">
    <location>
        <position position="258"/>
    </location>
</feature>
<dbReference type="InterPro" id="IPR041727">
    <property type="entry name" value="NAGK-C"/>
</dbReference>
<feature type="binding site" evidence="9">
    <location>
        <begin position="74"/>
        <end position="75"/>
    </location>
    <ligand>
        <name>substrate</name>
    </ligand>
</feature>
<comment type="similarity">
    <text evidence="9">Belongs to the acetylglutamate kinase family. ArgB subfamily.</text>
</comment>
<dbReference type="PIRSF" id="PIRSF000728">
    <property type="entry name" value="NAGK"/>
    <property type="match status" value="1"/>
</dbReference>
<dbReference type="AlphaFoldDB" id="A0A9X1BR30"/>
<dbReference type="NCBIfam" id="TIGR00761">
    <property type="entry name" value="argB"/>
    <property type="match status" value="1"/>
</dbReference>
<evidence type="ECO:0000256" key="2">
    <source>
        <dbReference type="ARBA" id="ARBA00022571"/>
    </source>
</evidence>
<reference evidence="11 12" key="1">
    <citation type="submission" date="2021-01" db="EMBL/GenBank/DDBJ databases">
        <title>Piscinibacter sp. Jin2 Genome sequencing and assembly.</title>
        <authorList>
            <person name="Kim I."/>
        </authorList>
    </citation>
    <scope>NUCLEOTIDE SEQUENCE [LARGE SCALE GENOMIC DNA]</scope>
    <source>
        <strain evidence="11 12">Jin2</strain>
    </source>
</reference>
<keyword evidence="6 9" id="KW-0418">Kinase</keyword>
<evidence type="ECO:0000256" key="6">
    <source>
        <dbReference type="ARBA" id="ARBA00022777"/>
    </source>
</evidence>
<keyword evidence="12" id="KW-1185">Reference proteome</keyword>
<organism evidence="11 12">
    <name type="scientific">Aquariibacter lacus</name>
    <dbReference type="NCBI Taxonomy" id="2801332"/>
    <lineage>
        <taxon>Bacteria</taxon>
        <taxon>Pseudomonadati</taxon>
        <taxon>Pseudomonadota</taxon>
        <taxon>Betaproteobacteria</taxon>
        <taxon>Burkholderiales</taxon>
        <taxon>Sphaerotilaceae</taxon>
        <taxon>Aquariibacter</taxon>
    </lineage>
</organism>
<dbReference type="GO" id="GO:0042450">
    <property type="term" value="P:L-arginine biosynthetic process via ornithine"/>
    <property type="evidence" value="ECO:0007669"/>
    <property type="project" value="UniProtKB-UniRule"/>
</dbReference>
<comment type="pathway">
    <text evidence="1 9">Amino-acid biosynthesis; L-arginine biosynthesis; N(2)-acetyl-L-ornithine from L-glutamate: step 2/4.</text>
</comment>
<dbReference type="InterPro" id="IPR001048">
    <property type="entry name" value="Asp/Glu/Uridylate_kinase"/>
</dbReference>
<dbReference type="GO" id="GO:0003991">
    <property type="term" value="F:acetylglutamate kinase activity"/>
    <property type="evidence" value="ECO:0007669"/>
    <property type="project" value="UniProtKB-UniRule"/>
</dbReference>
<evidence type="ECO:0000256" key="8">
    <source>
        <dbReference type="ARBA" id="ARBA00048141"/>
    </source>
</evidence>
<dbReference type="RefSeq" id="WP_201824328.1">
    <property type="nucleotide sequence ID" value="NZ_JAERRA010000001.1"/>
</dbReference>
<evidence type="ECO:0000259" key="10">
    <source>
        <dbReference type="Pfam" id="PF00696"/>
    </source>
</evidence>
<comment type="catalytic activity">
    <reaction evidence="8 9">
        <text>N-acetyl-L-glutamate + ATP = N-acetyl-L-glutamyl 5-phosphate + ADP</text>
        <dbReference type="Rhea" id="RHEA:14629"/>
        <dbReference type="ChEBI" id="CHEBI:30616"/>
        <dbReference type="ChEBI" id="CHEBI:44337"/>
        <dbReference type="ChEBI" id="CHEBI:57936"/>
        <dbReference type="ChEBI" id="CHEBI:456216"/>
        <dbReference type="EC" id="2.7.2.8"/>
    </reaction>
</comment>
<protein>
    <recommendedName>
        <fullName evidence="9">Acetylglutamate kinase</fullName>
        <ecNumber evidence="9">2.7.2.8</ecNumber>
    </recommendedName>
    <alternativeName>
        <fullName evidence="9">N-acetyl-L-glutamate 5-phosphotransferase</fullName>
    </alternativeName>
    <alternativeName>
        <fullName evidence="9">NAG kinase</fullName>
        <shortName evidence="9">NAGK</shortName>
    </alternativeName>
</protein>
<keyword evidence="3 9" id="KW-0028">Amino-acid biosynthesis</keyword>
<comment type="function">
    <text evidence="9">Catalyzes the ATP-dependent phosphorylation of N-acetyl-L-glutamate.</text>
</comment>
<evidence type="ECO:0000256" key="7">
    <source>
        <dbReference type="ARBA" id="ARBA00022840"/>
    </source>
</evidence>
<dbReference type="Pfam" id="PF00696">
    <property type="entry name" value="AA_kinase"/>
    <property type="match status" value="1"/>
</dbReference>
<evidence type="ECO:0000313" key="12">
    <source>
        <dbReference type="Proteomes" id="UP000643207"/>
    </source>
</evidence>
<dbReference type="Proteomes" id="UP000643207">
    <property type="component" value="Unassembled WGS sequence"/>
</dbReference>
<dbReference type="InterPro" id="IPR004662">
    <property type="entry name" value="AcgluKinase_fam"/>
</dbReference>
<keyword evidence="7 9" id="KW-0067">ATP-binding</keyword>
<gene>
    <name evidence="9 11" type="primary">argB</name>
    <name evidence="11" type="ORF">JI742_04515</name>
</gene>
<dbReference type="CDD" id="cd04250">
    <property type="entry name" value="AAK_NAGK-C"/>
    <property type="match status" value="1"/>
</dbReference>
<dbReference type="EMBL" id="JAERRA010000001">
    <property type="protein sequence ID" value="MBL0719148.1"/>
    <property type="molecule type" value="Genomic_DNA"/>
</dbReference>
<feature type="binding site" evidence="9">
    <location>
        <position position="198"/>
    </location>
    <ligand>
        <name>substrate</name>
    </ligand>
</feature>
<dbReference type="GO" id="GO:0005737">
    <property type="term" value="C:cytoplasm"/>
    <property type="evidence" value="ECO:0007669"/>
    <property type="project" value="UniProtKB-SubCell"/>
</dbReference>
<evidence type="ECO:0000256" key="5">
    <source>
        <dbReference type="ARBA" id="ARBA00022741"/>
    </source>
</evidence>
<dbReference type="HAMAP" id="MF_00082">
    <property type="entry name" value="ArgB"/>
    <property type="match status" value="1"/>
</dbReference>
<evidence type="ECO:0000256" key="4">
    <source>
        <dbReference type="ARBA" id="ARBA00022679"/>
    </source>
</evidence>
<feature type="binding site" evidence="9">
    <location>
        <position position="96"/>
    </location>
    <ligand>
        <name>substrate</name>
    </ligand>
</feature>